<geneLocation type="plasmid" evidence="1">
    <name>pSM141A_Rh17</name>
</geneLocation>
<sequence>MKKLCGYDLNGWWDKAARNWVVLSDGEEKEVPSSIVEGGIFSVVVETGAKADGGLVGGAQASISPHGLGAGWGAIGASEKRTRVTELLNANPPLGHLTAALRGMSSLAGFGVASLDDHSETDELLQERLLSALRKAKISTPLLVWRSVLATIFAIENGAVSEGQIVGVISQAAGGITLQRLRVRRERSHGDTVLAPERKSVGKLITSGWGYSSLALRAWEAVVAASSSDRTEHLIWARAHGRLALGLPVEPEALRKNNGDWEVLTLPASLEFSENSDLPDLRADVEGCDILFFETLAVGQVKDAVHSAVSKSVGREVQTLDANAVAEGALLAARRLSRRDPIYFDFLPQISTIVQRRDAVESFDLVDSEETLPAGEVYRSPKPARLAIQAGQDRFSIFLRKETADFPRKAEVSIGVKVDQTIPVELWVEQSPASGRAKILVHSHKLGYHFQVDWDGATELDQKWDELLEGFQKPAPTIPGRLVLPCGIDAWNDSPRGDGLFTLLKKNADSPVVDWTSLANRLSARPGGKYAISSDGMIPSEVDAASIEMLDRLVERALDEVRKGVKDGGIGTQSIRFLTWQFRRCPTDVSKWLLDAWDREIRGHPVFTHGASWKLAYQGLGRVASNQNIELQAIHKVLGKTVDTWKWQKETAAMAFLLSRSETAPKLLTRKDVDRIAKRVLHEFEEILGSTYTRFQYAPMLLVGLLRWRVVEPFALVDGQDPVADKLVKAVEKTIADLRHRDRAKPLAKYGRILEQVLEELRGEGSNPELLLDIYGGADGGDAD</sequence>
<organism evidence="1 2">
    <name type="scientific">Rhizobium ruizarguesonis</name>
    <dbReference type="NCBI Taxonomy" id="2081791"/>
    <lineage>
        <taxon>Bacteria</taxon>
        <taxon>Pseudomonadati</taxon>
        <taxon>Pseudomonadota</taxon>
        <taxon>Alphaproteobacteria</taxon>
        <taxon>Hyphomicrobiales</taxon>
        <taxon>Rhizobiaceae</taxon>
        <taxon>Rhizobium/Agrobacterium group</taxon>
        <taxon>Rhizobium</taxon>
    </lineage>
</organism>
<dbReference type="EMBL" id="SIOX01000008">
    <property type="protein sequence ID" value="TAX67695.1"/>
    <property type="molecule type" value="Genomic_DNA"/>
</dbReference>
<comment type="caution">
    <text evidence="1">The sequence shown here is derived from an EMBL/GenBank/DDBJ whole genome shotgun (WGS) entry which is preliminary data.</text>
</comment>
<keyword evidence="2" id="KW-1185">Reference proteome</keyword>
<accession>A0ABY1X1I3</accession>
<protein>
    <submittedName>
        <fullName evidence="1">Uncharacterized protein</fullName>
    </submittedName>
</protein>
<reference evidence="1 2" key="1">
    <citation type="submission" date="2019-02" db="EMBL/GenBank/DDBJ databases">
        <title>The genomic architecture of introgression among sibling species of bacteria.</title>
        <authorList>
            <person name="Cavassim M.I.A."/>
            <person name="Moeskjaer S."/>
            <person name="Moslemi C."/>
            <person name="Fields B."/>
            <person name="Bachmann A."/>
            <person name="Vilhjalmsson B."/>
            <person name="Schierup M.H."/>
            <person name="Young J.P.W."/>
            <person name="Andersen S.U."/>
        </authorList>
    </citation>
    <scope>NUCLEOTIDE SEQUENCE [LARGE SCALE GENOMIC DNA]</scope>
    <source>
        <strain evidence="1 2">SM141A</strain>
        <plasmid evidence="1">pSM141A_Rh17</plasmid>
    </source>
</reference>
<gene>
    <name evidence="1" type="ORF">ELH98_30730</name>
</gene>
<evidence type="ECO:0000313" key="2">
    <source>
        <dbReference type="Proteomes" id="UP000291659"/>
    </source>
</evidence>
<evidence type="ECO:0000313" key="1">
    <source>
        <dbReference type="EMBL" id="TAX67695.1"/>
    </source>
</evidence>
<dbReference type="RefSeq" id="WP_130763059.1">
    <property type="nucleotide sequence ID" value="NZ_SIOX01000008.1"/>
</dbReference>
<proteinExistence type="predicted"/>
<name>A0ABY1X1I3_9HYPH</name>
<keyword evidence="1" id="KW-0614">Plasmid</keyword>
<dbReference type="Proteomes" id="UP000291659">
    <property type="component" value="Unassembled WGS sequence"/>
</dbReference>